<feature type="transmembrane region" description="Helical" evidence="6">
    <location>
        <begin position="345"/>
        <end position="370"/>
    </location>
</feature>
<evidence type="ECO:0000256" key="5">
    <source>
        <dbReference type="ARBA" id="ARBA00023136"/>
    </source>
</evidence>
<sequence length="385" mass="42119" precursor="true">MFLLRLLLKNAFRHKLRTGLTLIGLVVAICAFGLLRTIVDAWYAGVEASSSTRLVTRSSISLTFQLPLNYAQRIRAVEGVRAISWANWFGGVYITERNFFPQFAIDPASYLALYPEYLIADAEKLAFFRDRQGAVVGRGLAKKFGWQIGDPIPLRGTIYPGTWTFNLRAIYDGVDAKTDENQMFVHWSFINESLRQSARRRADAVGVYIVGIDEPNNAALISQRIDALFANSLAETLSETEKAFQLSFVSMSEAILVAIQAVSFIIVVIIMAVMANTMTMTARERLAEYATLKALGFPPAFVVGLLYGESLLIAGIGGVLGVAATLPLSAAFARATGTLFPVFQVSPLTMSLQLLAAAIVGIVAAAWPAWRMSRIDIVDGLRHVA</sequence>
<reference evidence="9" key="1">
    <citation type="submission" date="2009-08" db="EMBL/GenBank/DDBJ databases">
        <authorList>
            <consortium name="US DOE Joint Genome Institute"/>
            <person name="Lucas S."/>
            <person name="Copeland A."/>
            <person name="Lapidus A."/>
            <person name="Glavina del Rio T."/>
            <person name="Dalin E."/>
            <person name="Tice H."/>
            <person name="Bruce D."/>
            <person name="Barry K."/>
            <person name="Pitluck S."/>
            <person name="Lowry S."/>
            <person name="Larimer F."/>
            <person name="Land M."/>
            <person name="Hauser L."/>
            <person name="Kyrpides N."/>
            <person name="Ivanova N."/>
            <person name="McMahon K.D."/>
            <person name="Hugenholtz P."/>
        </authorList>
    </citation>
    <scope>NUCLEOTIDE SEQUENCE</scope>
    <source>
        <strain evidence="9">UW-1</strain>
    </source>
</reference>
<dbReference type="InterPro" id="IPR025857">
    <property type="entry name" value="MacB_PCD"/>
</dbReference>
<dbReference type="KEGG" id="app:CAP2UW1_1648"/>
<dbReference type="PANTHER" id="PTHR43738:SF3">
    <property type="entry name" value="ABC TRANSPORTER PERMEASE"/>
    <property type="match status" value="1"/>
</dbReference>
<feature type="domain" description="MacB-like periplasmic core" evidence="8">
    <location>
        <begin position="18"/>
        <end position="227"/>
    </location>
</feature>
<protein>
    <submittedName>
        <fullName evidence="9">Uncharacterized protein</fullName>
    </submittedName>
</protein>
<reference evidence="9" key="2">
    <citation type="submission" date="2009-09" db="EMBL/GenBank/DDBJ databases">
        <title>Complete sequence of chromosome of Candidatus Accumulibacter phosphatis clade IIA str. UW-1.</title>
        <authorList>
            <consortium name="US DOE Joint Genome Institute"/>
            <person name="Martin H.G."/>
            <person name="Ivanova N."/>
            <person name="Kunin V."/>
            <person name="Warnecke F."/>
            <person name="Barry K."/>
            <person name="He S."/>
            <person name="Salamov A."/>
            <person name="Szeto E."/>
            <person name="Dalin E."/>
            <person name="Pangilinan J.L."/>
            <person name="Lapidus A."/>
            <person name="Lowry S."/>
            <person name="Kyrpides N.C."/>
            <person name="McMahon K.D."/>
            <person name="Hugenholtz P."/>
        </authorList>
    </citation>
    <scope>NUCLEOTIDE SEQUENCE [LARGE SCALE GENOMIC DNA]</scope>
    <source>
        <strain evidence="9">UW-1</strain>
    </source>
</reference>
<feature type="domain" description="ABC3 transporter permease C-terminal" evidence="7">
    <location>
        <begin position="262"/>
        <end position="376"/>
    </location>
</feature>
<evidence type="ECO:0000256" key="3">
    <source>
        <dbReference type="ARBA" id="ARBA00022692"/>
    </source>
</evidence>
<dbReference type="Pfam" id="PF12704">
    <property type="entry name" value="MacB_PCD"/>
    <property type="match status" value="1"/>
</dbReference>
<evidence type="ECO:0000313" key="9">
    <source>
        <dbReference type="EMBL" id="ACV34959.1"/>
    </source>
</evidence>
<keyword evidence="3 6" id="KW-0812">Transmembrane</keyword>
<feature type="transmembrane region" description="Helical" evidence="6">
    <location>
        <begin position="254"/>
        <end position="274"/>
    </location>
</feature>
<gene>
    <name evidence="9" type="ordered locus">CAP2UW1_1648</name>
</gene>
<dbReference type="STRING" id="522306.CAP2UW1_1648"/>
<keyword evidence="4 6" id="KW-1133">Transmembrane helix</keyword>
<comment type="subcellular location">
    <subcellularLocation>
        <location evidence="1">Cell membrane</location>
        <topology evidence="1">Multi-pass membrane protein</topology>
    </subcellularLocation>
</comment>
<evidence type="ECO:0000256" key="6">
    <source>
        <dbReference type="SAM" id="Phobius"/>
    </source>
</evidence>
<dbReference type="GO" id="GO:0005886">
    <property type="term" value="C:plasma membrane"/>
    <property type="evidence" value="ECO:0007669"/>
    <property type="project" value="UniProtKB-SubCell"/>
</dbReference>
<organism evidence="9">
    <name type="scientific">Accumulibacter regalis</name>
    <dbReference type="NCBI Taxonomy" id="522306"/>
    <lineage>
        <taxon>Bacteria</taxon>
        <taxon>Pseudomonadati</taxon>
        <taxon>Pseudomonadota</taxon>
        <taxon>Betaproteobacteria</taxon>
        <taxon>Candidatus Accumulibacter</taxon>
    </lineage>
</organism>
<keyword evidence="2" id="KW-1003">Cell membrane</keyword>
<dbReference type="InterPro" id="IPR003838">
    <property type="entry name" value="ABC3_permease_C"/>
</dbReference>
<evidence type="ECO:0000256" key="1">
    <source>
        <dbReference type="ARBA" id="ARBA00004651"/>
    </source>
</evidence>
<accession>C7RUA7</accession>
<dbReference type="InterPro" id="IPR051125">
    <property type="entry name" value="ABC-4/HrtB_transporter"/>
</dbReference>
<dbReference type="OrthoDB" id="9775474at2"/>
<dbReference type="PANTHER" id="PTHR43738">
    <property type="entry name" value="ABC TRANSPORTER, MEMBRANE PROTEIN"/>
    <property type="match status" value="1"/>
</dbReference>
<proteinExistence type="predicted"/>
<dbReference type="HOGENOM" id="CLU_000604_8_10_4"/>
<dbReference type="eggNOG" id="COG4591">
    <property type="taxonomic scope" value="Bacteria"/>
</dbReference>
<dbReference type="Pfam" id="PF02687">
    <property type="entry name" value="FtsX"/>
    <property type="match status" value="1"/>
</dbReference>
<dbReference type="AlphaFoldDB" id="C7RUA7"/>
<name>C7RUA7_ACCRE</name>
<feature type="transmembrane region" description="Helical" evidence="6">
    <location>
        <begin position="313"/>
        <end position="333"/>
    </location>
</feature>
<evidence type="ECO:0000256" key="2">
    <source>
        <dbReference type="ARBA" id="ARBA00022475"/>
    </source>
</evidence>
<feature type="transmembrane region" description="Helical" evidence="6">
    <location>
        <begin position="20"/>
        <end position="43"/>
    </location>
</feature>
<dbReference type="EMBL" id="CP001715">
    <property type="protein sequence ID" value="ACV34959.1"/>
    <property type="molecule type" value="Genomic_DNA"/>
</dbReference>
<keyword evidence="5 6" id="KW-0472">Membrane</keyword>
<evidence type="ECO:0000259" key="8">
    <source>
        <dbReference type="Pfam" id="PF12704"/>
    </source>
</evidence>
<evidence type="ECO:0000256" key="4">
    <source>
        <dbReference type="ARBA" id="ARBA00022989"/>
    </source>
</evidence>
<evidence type="ECO:0000259" key="7">
    <source>
        <dbReference type="Pfam" id="PF02687"/>
    </source>
</evidence>